<evidence type="ECO:0000256" key="2">
    <source>
        <dbReference type="SAM" id="SignalP"/>
    </source>
</evidence>
<evidence type="ECO:0008006" key="5">
    <source>
        <dbReference type="Google" id="ProtNLM"/>
    </source>
</evidence>
<dbReference type="InterPro" id="IPR024520">
    <property type="entry name" value="DUF3558"/>
</dbReference>
<evidence type="ECO:0000256" key="1">
    <source>
        <dbReference type="SAM" id="MobiDB-lite"/>
    </source>
</evidence>
<dbReference type="STRING" id="546364.SAMN04489730_3804"/>
<sequence>MTRLGAVAAVLVLCAACSSGVHGSRTAPIDQPESTSVTPSVDEPDTTSVSPSVPFGGAPAVANPLPRTVLDGDPCTEALTPDQVQAAIGIQVPGVREDLASTGPACSWSNDDTFGSVGVSYTLNTHTGLSSVYANTRPKSATWRPLPPVQGFPAVAHSGSAGQKPPSDFCQASVGLADTYSIDISLTLGSSKRGIADPCGEPLRQICDLVITTLRAKVRP</sequence>
<dbReference type="EMBL" id="FPJG01000006">
    <property type="protein sequence ID" value="SFW74631.1"/>
    <property type="molecule type" value="Genomic_DNA"/>
</dbReference>
<proteinExistence type="predicted"/>
<evidence type="ECO:0000313" key="3">
    <source>
        <dbReference type="EMBL" id="SFW74631.1"/>
    </source>
</evidence>
<reference evidence="4" key="1">
    <citation type="submission" date="2016-11" db="EMBL/GenBank/DDBJ databases">
        <authorList>
            <person name="Varghese N."/>
            <person name="Submissions S."/>
        </authorList>
    </citation>
    <scope>NUCLEOTIDE SEQUENCE [LARGE SCALE GENOMIC DNA]</scope>
    <source>
        <strain evidence="4">DSM 44671</strain>
    </source>
</reference>
<evidence type="ECO:0000313" key="4">
    <source>
        <dbReference type="Proteomes" id="UP000182740"/>
    </source>
</evidence>
<dbReference type="Pfam" id="PF12079">
    <property type="entry name" value="DUF3558"/>
    <property type="match status" value="1"/>
</dbReference>
<dbReference type="Proteomes" id="UP000182740">
    <property type="component" value="Unassembled WGS sequence"/>
</dbReference>
<name>A0A1K1RSC8_9PSEU</name>
<keyword evidence="2" id="KW-0732">Signal</keyword>
<dbReference type="OrthoDB" id="3695377at2"/>
<feature type="chain" id="PRO_5038545058" description="DUF3558 domain-containing protein" evidence="2">
    <location>
        <begin position="24"/>
        <end position="220"/>
    </location>
</feature>
<dbReference type="AlphaFoldDB" id="A0A1K1RSC8"/>
<protein>
    <recommendedName>
        <fullName evidence="5">DUF3558 domain-containing protein</fullName>
    </recommendedName>
</protein>
<gene>
    <name evidence="3" type="ORF">SAMN04489730_3804</name>
</gene>
<organism evidence="3 4">
    <name type="scientific">Amycolatopsis australiensis</name>
    <dbReference type="NCBI Taxonomy" id="546364"/>
    <lineage>
        <taxon>Bacteria</taxon>
        <taxon>Bacillati</taxon>
        <taxon>Actinomycetota</taxon>
        <taxon>Actinomycetes</taxon>
        <taxon>Pseudonocardiales</taxon>
        <taxon>Pseudonocardiaceae</taxon>
        <taxon>Amycolatopsis</taxon>
    </lineage>
</organism>
<keyword evidence="4" id="KW-1185">Reference proteome</keyword>
<feature type="region of interest" description="Disordered" evidence="1">
    <location>
        <begin position="21"/>
        <end position="64"/>
    </location>
</feature>
<feature type="signal peptide" evidence="2">
    <location>
        <begin position="1"/>
        <end position="23"/>
    </location>
</feature>
<accession>A0A1K1RSC8</accession>